<protein>
    <submittedName>
        <fullName evidence="2">DUF2914 domain-containing protein</fullName>
    </submittedName>
</protein>
<reference evidence="2" key="1">
    <citation type="journal article" date="2020" name="mSystems">
        <title>Genome- and Community-Level Interaction Insights into Carbon Utilization and Element Cycling Functions of Hydrothermarchaeota in Hydrothermal Sediment.</title>
        <authorList>
            <person name="Zhou Z."/>
            <person name="Liu Y."/>
            <person name="Xu W."/>
            <person name="Pan J."/>
            <person name="Luo Z.H."/>
            <person name="Li M."/>
        </authorList>
    </citation>
    <scope>NUCLEOTIDE SEQUENCE [LARGE SCALE GENOMIC DNA]</scope>
    <source>
        <strain evidence="2">SpSt-1224</strain>
    </source>
</reference>
<feature type="domain" description="DUF2914" evidence="1">
    <location>
        <begin position="71"/>
        <end position="132"/>
    </location>
</feature>
<sequence>MMRKLLPYVVLALVAAWPGLVQADTGELFRLERMVVAAAVEEREPVGVADLFAAELDKIYAFIEARQISRDTQVTFLWSRNGQEVARVNLGLRQGPRWRTFSSVILDRRTGDWRVELLDEAGQQLQALDFKVR</sequence>
<name>A0A7C2XA47_9BACT</name>
<proteinExistence type="predicted"/>
<dbReference type="AlphaFoldDB" id="A0A7C2XA47"/>
<evidence type="ECO:0000313" key="2">
    <source>
        <dbReference type="EMBL" id="HET97937.1"/>
    </source>
</evidence>
<evidence type="ECO:0000259" key="1">
    <source>
        <dbReference type="Pfam" id="PF11141"/>
    </source>
</evidence>
<dbReference type="InterPro" id="IPR022606">
    <property type="entry name" value="DUF2914"/>
</dbReference>
<dbReference type="Proteomes" id="UP000885986">
    <property type="component" value="Unassembled WGS sequence"/>
</dbReference>
<comment type="caution">
    <text evidence="2">The sequence shown here is derived from an EMBL/GenBank/DDBJ whole genome shotgun (WGS) entry which is preliminary data.</text>
</comment>
<organism evidence="2">
    <name type="scientific">Desulfurivibrio alkaliphilus</name>
    <dbReference type="NCBI Taxonomy" id="427923"/>
    <lineage>
        <taxon>Bacteria</taxon>
        <taxon>Pseudomonadati</taxon>
        <taxon>Thermodesulfobacteriota</taxon>
        <taxon>Desulfobulbia</taxon>
        <taxon>Desulfobulbales</taxon>
        <taxon>Desulfobulbaceae</taxon>
        <taxon>Desulfurivibrio</taxon>
    </lineage>
</organism>
<dbReference type="EMBL" id="DSDS01000103">
    <property type="protein sequence ID" value="HET97937.1"/>
    <property type="molecule type" value="Genomic_DNA"/>
</dbReference>
<gene>
    <name evidence="2" type="ORF">ENN98_04470</name>
</gene>
<dbReference type="Pfam" id="PF11141">
    <property type="entry name" value="DUF2914"/>
    <property type="match status" value="1"/>
</dbReference>
<accession>A0A7C2XA47</accession>